<evidence type="ECO:0000313" key="1">
    <source>
        <dbReference type="EMBL" id="DAD93155.1"/>
    </source>
</evidence>
<name>A0A8S5NGC7_9CAUD</name>
<dbReference type="EMBL" id="BK015154">
    <property type="protein sequence ID" value="DAD93155.1"/>
    <property type="molecule type" value="Genomic_DNA"/>
</dbReference>
<protein>
    <submittedName>
        <fullName evidence="1">Tail completion protein</fullName>
    </submittedName>
</protein>
<proteinExistence type="predicted"/>
<accession>A0A8S5NGC7</accession>
<organism evidence="1">
    <name type="scientific">Caudovirales sp. ctUJJ3</name>
    <dbReference type="NCBI Taxonomy" id="2826777"/>
    <lineage>
        <taxon>Viruses</taxon>
        <taxon>Duplodnaviria</taxon>
        <taxon>Heunggongvirae</taxon>
        <taxon>Uroviricota</taxon>
        <taxon>Caudoviricetes</taxon>
    </lineage>
</organism>
<sequence>MTVNALHEAIIERLEEELNRMACFADKRIRGYSHDIPILDYQEDEEDAVFPYFKVRTTDVDIKEEDSRTETYILVGIRESDRSMAGYFVLFSVLEKIAMSLRQNCIAGPFWCEREMKLVIEEDEDFSYPYFFGCLKTNWNIPEIAEEEVTEFANKG</sequence>
<reference evidence="1" key="1">
    <citation type="journal article" date="2021" name="Proc. Natl. Acad. Sci. U.S.A.">
        <title>A Catalog of Tens of Thousands of Viruses from Human Metagenomes Reveals Hidden Associations with Chronic Diseases.</title>
        <authorList>
            <person name="Tisza M.J."/>
            <person name="Buck C.B."/>
        </authorList>
    </citation>
    <scope>NUCLEOTIDE SEQUENCE</scope>
    <source>
        <strain evidence="1">CtUJJ3</strain>
    </source>
</reference>